<evidence type="ECO:0000313" key="5">
    <source>
        <dbReference type="EMBL" id="MEQ2366097.1"/>
    </source>
</evidence>
<feature type="non-terminal residue" evidence="5">
    <location>
        <position position="33"/>
    </location>
</feature>
<dbReference type="CDD" id="cd06089">
    <property type="entry name" value="KOW_RPL26"/>
    <property type="match status" value="1"/>
</dbReference>
<evidence type="ECO:0000259" key="4">
    <source>
        <dbReference type="SMART" id="SM00739"/>
    </source>
</evidence>
<protein>
    <submittedName>
        <fullName evidence="5">KOW motif-containing protein</fullName>
    </submittedName>
</protein>
<dbReference type="InterPro" id="IPR014722">
    <property type="entry name" value="Rib_uL2_dom2"/>
</dbReference>
<keyword evidence="2" id="KW-0689">Ribosomal protein</keyword>
<dbReference type="SMART" id="SM00739">
    <property type="entry name" value="KOW"/>
    <property type="match status" value="1"/>
</dbReference>
<dbReference type="InterPro" id="IPR005824">
    <property type="entry name" value="KOW"/>
</dbReference>
<name>A0ABV1B7B4_9FIRM</name>
<dbReference type="InterPro" id="IPR008991">
    <property type="entry name" value="Translation_prot_SH3-like_sf"/>
</dbReference>
<feature type="domain" description="KOW" evidence="4">
    <location>
        <begin position="2"/>
        <end position="29"/>
    </location>
</feature>
<dbReference type="Proteomes" id="UP001469749">
    <property type="component" value="Unassembled WGS sequence"/>
</dbReference>
<comment type="caution">
    <text evidence="5">The sequence shown here is derived from an EMBL/GenBank/DDBJ whole genome shotgun (WGS) entry which is preliminary data.</text>
</comment>
<proteinExistence type="inferred from homology"/>
<dbReference type="Gene3D" id="2.30.30.30">
    <property type="match status" value="1"/>
</dbReference>
<evidence type="ECO:0000256" key="3">
    <source>
        <dbReference type="ARBA" id="ARBA00023274"/>
    </source>
</evidence>
<evidence type="ECO:0000313" key="6">
    <source>
        <dbReference type="Proteomes" id="UP001469749"/>
    </source>
</evidence>
<dbReference type="Pfam" id="PF00467">
    <property type="entry name" value="KOW"/>
    <property type="match status" value="1"/>
</dbReference>
<keyword evidence="3" id="KW-0687">Ribonucleoprotein</keyword>
<dbReference type="InterPro" id="IPR041988">
    <property type="entry name" value="Ribosomal_uL24_KOW"/>
</dbReference>
<dbReference type="SUPFAM" id="SSF50104">
    <property type="entry name" value="Translation proteins SH3-like domain"/>
    <property type="match status" value="1"/>
</dbReference>
<dbReference type="InterPro" id="IPR005825">
    <property type="entry name" value="Ribosomal_uL24_CS"/>
</dbReference>
<gene>
    <name evidence="5" type="ORF">WMO25_13555</name>
</gene>
<sequence length="33" mass="3562">MRIKKGDMVQIIAGKDKGKSGKIIAINHKKGVV</sequence>
<dbReference type="PROSITE" id="PS01108">
    <property type="entry name" value="RIBOSOMAL_L24"/>
    <property type="match status" value="1"/>
</dbReference>
<dbReference type="RefSeq" id="WP_349085751.1">
    <property type="nucleotide sequence ID" value="NZ_JBBMEK010000206.1"/>
</dbReference>
<dbReference type="EMBL" id="JBBMEK010000206">
    <property type="protein sequence ID" value="MEQ2366097.1"/>
    <property type="molecule type" value="Genomic_DNA"/>
</dbReference>
<evidence type="ECO:0000256" key="1">
    <source>
        <dbReference type="ARBA" id="ARBA00010618"/>
    </source>
</evidence>
<comment type="similarity">
    <text evidence="1">Belongs to the universal ribosomal protein uL24 family.</text>
</comment>
<organism evidence="5 6">
    <name type="scientific">Coprococcus intestinihominis</name>
    <dbReference type="NCBI Taxonomy" id="3133154"/>
    <lineage>
        <taxon>Bacteria</taxon>
        <taxon>Bacillati</taxon>
        <taxon>Bacillota</taxon>
        <taxon>Clostridia</taxon>
        <taxon>Lachnospirales</taxon>
        <taxon>Lachnospiraceae</taxon>
        <taxon>Coprococcus</taxon>
    </lineage>
</organism>
<reference evidence="5 6" key="1">
    <citation type="submission" date="2024-03" db="EMBL/GenBank/DDBJ databases">
        <title>Human intestinal bacterial collection.</title>
        <authorList>
            <person name="Pauvert C."/>
            <person name="Hitch T.C.A."/>
            <person name="Clavel T."/>
        </authorList>
    </citation>
    <scope>NUCLEOTIDE SEQUENCE [LARGE SCALE GENOMIC DNA]</scope>
    <source>
        <strain evidence="5 6">CLA-AA-H190</strain>
    </source>
</reference>
<evidence type="ECO:0000256" key="2">
    <source>
        <dbReference type="ARBA" id="ARBA00022980"/>
    </source>
</evidence>
<keyword evidence="6" id="KW-1185">Reference proteome</keyword>
<accession>A0ABV1B7B4</accession>